<dbReference type="EMBL" id="NDWU01000015">
    <property type="protein sequence ID" value="PUA31591.1"/>
    <property type="molecule type" value="Genomic_DNA"/>
</dbReference>
<dbReference type="AlphaFoldDB" id="A0A2R7Y223"/>
<protein>
    <recommendedName>
        <fullName evidence="1">Transcription regulator AsnC/Lrp ligand binding domain-containing protein</fullName>
    </recommendedName>
</protein>
<dbReference type="Pfam" id="PF01037">
    <property type="entry name" value="AsnC_trans_reg"/>
    <property type="match status" value="1"/>
</dbReference>
<dbReference type="Proteomes" id="UP000244066">
    <property type="component" value="Unassembled WGS sequence"/>
</dbReference>
<dbReference type="PANTHER" id="PTHR30154">
    <property type="entry name" value="LEUCINE-RESPONSIVE REGULATORY PROTEIN"/>
    <property type="match status" value="1"/>
</dbReference>
<comment type="caution">
    <text evidence="2">The sequence shown here is derived from an EMBL/GenBank/DDBJ whole genome shotgun (WGS) entry which is preliminary data.</text>
</comment>
<feature type="domain" description="Transcription regulator AsnC/Lrp ligand binding" evidence="1">
    <location>
        <begin position="8"/>
        <end position="78"/>
    </location>
</feature>
<organism evidence="2 3">
    <name type="scientific">Candidatus Terraquivivens tikiterensis</name>
    <dbReference type="NCBI Taxonomy" id="1980982"/>
    <lineage>
        <taxon>Archaea</taxon>
        <taxon>Nitrososphaerota</taxon>
        <taxon>Candidatus Wolframiiraptoraceae</taxon>
        <taxon>Candidatus Terraquivivens</taxon>
    </lineage>
</organism>
<evidence type="ECO:0000259" key="1">
    <source>
        <dbReference type="Pfam" id="PF01037"/>
    </source>
</evidence>
<name>A0A2R7Y223_9ARCH</name>
<dbReference type="InterPro" id="IPR011008">
    <property type="entry name" value="Dimeric_a/b-barrel"/>
</dbReference>
<reference evidence="2 3" key="1">
    <citation type="submission" date="2017-04" db="EMBL/GenBank/DDBJ databases">
        <title>Draft Aigarchaeota genome from a New Zealand hot spring.</title>
        <authorList>
            <person name="Reysenbach A.-L."/>
            <person name="Donaho J.A."/>
            <person name="Gerhart J."/>
            <person name="Kelley J.F."/>
            <person name="Kouba K."/>
            <person name="Podar M."/>
            <person name="Stott M."/>
        </authorList>
    </citation>
    <scope>NUCLEOTIDE SEQUENCE [LARGE SCALE GENOMIC DNA]</scope>
    <source>
        <strain evidence="2">NZ13_MG1</strain>
    </source>
</reference>
<dbReference type="GO" id="GO:0043565">
    <property type="term" value="F:sequence-specific DNA binding"/>
    <property type="evidence" value="ECO:0007669"/>
    <property type="project" value="TreeGrafter"/>
</dbReference>
<accession>A0A2R7Y223</accession>
<dbReference type="SUPFAM" id="SSF54909">
    <property type="entry name" value="Dimeric alpha+beta barrel"/>
    <property type="match status" value="1"/>
</dbReference>
<dbReference type="GO" id="GO:0005829">
    <property type="term" value="C:cytosol"/>
    <property type="evidence" value="ECO:0007669"/>
    <property type="project" value="TreeGrafter"/>
</dbReference>
<dbReference type="GO" id="GO:0043200">
    <property type="term" value="P:response to amino acid"/>
    <property type="evidence" value="ECO:0007669"/>
    <property type="project" value="TreeGrafter"/>
</dbReference>
<evidence type="ECO:0000313" key="2">
    <source>
        <dbReference type="EMBL" id="PUA31591.1"/>
    </source>
</evidence>
<proteinExistence type="predicted"/>
<dbReference type="Gene3D" id="3.30.70.920">
    <property type="match status" value="1"/>
</dbReference>
<gene>
    <name evidence="2" type="ORF">B9J98_05865</name>
</gene>
<evidence type="ECO:0000313" key="3">
    <source>
        <dbReference type="Proteomes" id="UP000244066"/>
    </source>
</evidence>
<dbReference type="PANTHER" id="PTHR30154:SF34">
    <property type="entry name" value="TRANSCRIPTIONAL REGULATOR AZLB"/>
    <property type="match status" value="1"/>
</dbReference>
<sequence length="88" mass="9929">MTITVILHIYVESNKLENVCKLLNSMHEVSDVFEVTGDYDVIAVMEAESVSKFREILKTDLLKIEGIKAITSSIVLHTHKRNGEVLEV</sequence>
<dbReference type="InterPro" id="IPR019887">
    <property type="entry name" value="Tscrpt_reg_AsnC/Lrp_C"/>
</dbReference>